<evidence type="ECO:0008006" key="3">
    <source>
        <dbReference type="Google" id="ProtNLM"/>
    </source>
</evidence>
<evidence type="ECO:0000313" key="2">
    <source>
        <dbReference type="Proteomes" id="UP000193144"/>
    </source>
</evidence>
<dbReference type="PANTHER" id="PTHR35179:SF2">
    <property type="entry name" value="START DOMAIN-CONTAINING PROTEIN"/>
    <property type="match status" value="1"/>
</dbReference>
<proteinExistence type="predicted"/>
<protein>
    <recommendedName>
        <fullName evidence="3">Geranylgeranyl pyrophosphate synthetase</fullName>
    </recommendedName>
</protein>
<dbReference type="OrthoDB" id="420564at2759"/>
<accession>A0A1Y1ZKL5</accession>
<dbReference type="Proteomes" id="UP000193144">
    <property type="component" value="Unassembled WGS sequence"/>
</dbReference>
<comment type="caution">
    <text evidence="1">The sequence shown here is derived from an EMBL/GenBank/DDBJ whole genome shotgun (WGS) entry which is preliminary data.</text>
</comment>
<keyword evidence="2" id="KW-1185">Reference proteome</keyword>
<reference evidence="1 2" key="1">
    <citation type="submission" date="2016-07" db="EMBL/GenBank/DDBJ databases">
        <title>Pervasive Adenine N6-methylation of Active Genes in Fungi.</title>
        <authorList>
            <consortium name="DOE Joint Genome Institute"/>
            <person name="Mondo S.J."/>
            <person name="Dannebaum R.O."/>
            <person name="Kuo R.C."/>
            <person name="Labutti K."/>
            <person name="Haridas S."/>
            <person name="Kuo A."/>
            <person name="Salamov A."/>
            <person name="Ahrendt S.R."/>
            <person name="Lipzen A."/>
            <person name="Sullivan W."/>
            <person name="Andreopoulos W.B."/>
            <person name="Clum A."/>
            <person name="Lindquist E."/>
            <person name="Daum C."/>
            <person name="Ramamoorthy G.K."/>
            <person name="Gryganskyi A."/>
            <person name="Culley D."/>
            <person name="Magnuson J.K."/>
            <person name="James T.Y."/>
            <person name="O'Malley M.A."/>
            <person name="Stajich J.E."/>
            <person name="Spatafora J.W."/>
            <person name="Visel A."/>
            <person name="Grigoriev I.V."/>
        </authorList>
    </citation>
    <scope>NUCLEOTIDE SEQUENCE [LARGE SCALE GENOMIC DNA]</scope>
    <source>
        <strain evidence="1 2">CBS 115471</strain>
    </source>
</reference>
<dbReference type="AlphaFoldDB" id="A0A1Y1ZKL5"/>
<sequence length="282" mass="31120">MASQVVAAILRSDLSDRLDPAHATITEFEHLASYSWLEGDIPTIVVPGSPPLWSPPAEPLKLEPDSGRVYLDENAARIPDAPLEPLFSALFAQNPNFKMGNVDVITDRNNIRKLLRFLDGTSSESFQIHVGIVDGKRALFTRMDHETTTVIQGFRGYGRNFEKACTKRATGTSAYYRITSFRFGGLQCVVRHETDGYIEDATGRAAVQKQAKATDSLPQLLETLQLADSAPESTHTSTIIVKREGKEVDCSSVLEIKTRAAGKSLDMNEITAQLWISQTPRL</sequence>
<dbReference type="STRING" id="1231657.A0A1Y1ZKL5"/>
<name>A0A1Y1ZKL5_9PLEO</name>
<dbReference type="EMBL" id="MCFA01000068">
    <property type="protein sequence ID" value="ORY10798.1"/>
    <property type="molecule type" value="Genomic_DNA"/>
</dbReference>
<gene>
    <name evidence="1" type="ORF">BCR34DRAFT_442131</name>
</gene>
<evidence type="ECO:0000313" key="1">
    <source>
        <dbReference type="EMBL" id="ORY10798.1"/>
    </source>
</evidence>
<feature type="non-terminal residue" evidence="1">
    <location>
        <position position="282"/>
    </location>
</feature>
<organism evidence="1 2">
    <name type="scientific">Clohesyomyces aquaticus</name>
    <dbReference type="NCBI Taxonomy" id="1231657"/>
    <lineage>
        <taxon>Eukaryota</taxon>
        <taxon>Fungi</taxon>
        <taxon>Dikarya</taxon>
        <taxon>Ascomycota</taxon>
        <taxon>Pezizomycotina</taxon>
        <taxon>Dothideomycetes</taxon>
        <taxon>Pleosporomycetidae</taxon>
        <taxon>Pleosporales</taxon>
        <taxon>Lindgomycetaceae</taxon>
        <taxon>Clohesyomyces</taxon>
    </lineage>
</organism>
<dbReference type="PANTHER" id="PTHR35179">
    <property type="entry name" value="PROTEIN CBG02620"/>
    <property type="match status" value="1"/>
</dbReference>